<dbReference type="InterPro" id="IPR052552">
    <property type="entry name" value="YeaO-like"/>
</dbReference>
<comment type="caution">
    <text evidence="1">The sequence shown here is derived from an EMBL/GenBank/DDBJ whole genome shotgun (WGS) entry which is preliminary data.</text>
</comment>
<keyword evidence="2" id="KW-1185">Reference proteome</keyword>
<name>A0A2W7RV14_9BACT</name>
<dbReference type="Proteomes" id="UP000249720">
    <property type="component" value="Unassembled WGS sequence"/>
</dbReference>
<accession>A0A2W7RV14</accession>
<sequence>MKKNIVLKRVYDPPSDNDGLRILVDRVWPRGLTKEKAKVDVWLKNIAPSTALRKWFAHDISKWPAFVEKYQTELKQNNDAVHTLIEIASKQKCTLLFGAKDVEHNQAVVLFQFLQHLKK</sequence>
<dbReference type="RefSeq" id="WP_111293984.1">
    <property type="nucleotide sequence ID" value="NZ_QKZV01000002.1"/>
</dbReference>
<evidence type="ECO:0000313" key="1">
    <source>
        <dbReference type="EMBL" id="PZX64538.1"/>
    </source>
</evidence>
<dbReference type="Pfam" id="PF22752">
    <property type="entry name" value="DUF488-N3i"/>
    <property type="match status" value="1"/>
</dbReference>
<dbReference type="PANTHER" id="PTHR36849">
    <property type="entry name" value="CYTOPLASMIC PROTEIN-RELATED"/>
    <property type="match status" value="1"/>
</dbReference>
<protein>
    <submittedName>
        <fullName evidence="1">Uncharacterized protein YeaO (DUF488 family)</fullName>
    </submittedName>
</protein>
<reference evidence="1 2" key="1">
    <citation type="submission" date="2018-06" db="EMBL/GenBank/DDBJ databases">
        <title>Genomic Encyclopedia of Archaeal and Bacterial Type Strains, Phase II (KMG-II): from individual species to whole genera.</title>
        <authorList>
            <person name="Goeker M."/>
        </authorList>
    </citation>
    <scope>NUCLEOTIDE SEQUENCE [LARGE SCALE GENOMIC DNA]</scope>
    <source>
        <strain evidence="1 2">DSM 23241</strain>
    </source>
</reference>
<dbReference type="EMBL" id="QKZV01000002">
    <property type="protein sequence ID" value="PZX64538.1"/>
    <property type="molecule type" value="Genomic_DNA"/>
</dbReference>
<gene>
    <name evidence="1" type="ORF">LX80_00734</name>
</gene>
<evidence type="ECO:0000313" key="2">
    <source>
        <dbReference type="Proteomes" id="UP000249720"/>
    </source>
</evidence>
<dbReference type="PANTHER" id="PTHR36849:SF1">
    <property type="entry name" value="CYTOPLASMIC PROTEIN"/>
    <property type="match status" value="1"/>
</dbReference>
<dbReference type="OrthoDB" id="9790745at2"/>
<organism evidence="1 2">
    <name type="scientific">Hydrotalea sandarakina</name>
    <dbReference type="NCBI Taxonomy" id="1004304"/>
    <lineage>
        <taxon>Bacteria</taxon>
        <taxon>Pseudomonadati</taxon>
        <taxon>Bacteroidota</taxon>
        <taxon>Chitinophagia</taxon>
        <taxon>Chitinophagales</taxon>
        <taxon>Chitinophagaceae</taxon>
        <taxon>Hydrotalea</taxon>
    </lineage>
</organism>
<dbReference type="AlphaFoldDB" id="A0A2W7RV14"/>
<proteinExistence type="predicted"/>